<evidence type="ECO:0000256" key="5">
    <source>
        <dbReference type="ARBA" id="ARBA00023235"/>
    </source>
</evidence>
<dbReference type="PANTHER" id="PTHR11954">
    <property type="entry name" value="D-DOPACHROME DECARBOXYLASE"/>
    <property type="match status" value="1"/>
</dbReference>
<keyword evidence="5" id="KW-0413">Isomerase</keyword>
<dbReference type="Pfam" id="PF01187">
    <property type="entry name" value="MIF"/>
    <property type="match status" value="1"/>
</dbReference>
<organism evidence="14 15">
    <name type="scientific">Hymenoscyphus fraxineus</name>
    <dbReference type="NCBI Taxonomy" id="746836"/>
    <lineage>
        <taxon>Eukaryota</taxon>
        <taxon>Fungi</taxon>
        <taxon>Dikarya</taxon>
        <taxon>Ascomycota</taxon>
        <taxon>Pezizomycotina</taxon>
        <taxon>Leotiomycetes</taxon>
        <taxon>Helotiales</taxon>
        <taxon>Helotiaceae</taxon>
        <taxon>Hymenoscyphus</taxon>
    </lineage>
</organism>
<evidence type="ECO:0000256" key="12">
    <source>
        <dbReference type="ARBA" id="ARBA00042730"/>
    </source>
</evidence>
<comment type="subcellular location">
    <subcellularLocation>
        <location evidence="1">Secreted</location>
    </subcellularLocation>
</comment>
<evidence type="ECO:0000256" key="3">
    <source>
        <dbReference type="ARBA" id="ARBA00022514"/>
    </source>
</evidence>
<name>A0A9N9PET4_9HELO</name>
<evidence type="ECO:0000256" key="10">
    <source>
        <dbReference type="ARBA" id="ARBA00041631"/>
    </source>
</evidence>
<dbReference type="Proteomes" id="UP000696280">
    <property type="component" value="Unassembled WGS sequence"/>
</dbReference>
<feature type="region of interest" description="Disordered" evidence="13">
    <location>
        <begin position="249"/>
        <end position="332"/>
    </location>
</feature>
<comment type="caution">
    <text evidence="14">The sequence shown here is derived from an EMBL/GenBank/DDBJ whole genome shotgun (WGS) entry which is preliminary data.</text>
</comment>
<comment type="catalytic activity">
    <reaction evidence="6">
        <text>3-phenylpyruvate = enol-phenylpyruvate</text>
        <dbReference type="Rhea" id="RHEA:17097"/>
        <dbReference type="ChEBI" id="CHEBI:16815"/>
        <dbReference type="ChEBI" id="CHEBI:18005"/>
        <dbReference type="EC" id="5.3.2.1"/>
    </reaction>
</comment>
<evidence type="ECO:0000256" key="4">
    <source>
        <dbReference type="ARBA" id="ARBA00022525"/>
    </source>
</evidence>
<evidence type="ECO:0000256" key="13">
    <source>
        <dbReference type="SAM" id="MobiDB-lite"/>
    </source>
</evidence>
<dbReference type="InterPro" id="IPR014347">
    <property type="entry name" value="Tautomerase/MIF_sf"/>
</dbReference>
<evidence type="ECO:0000256" key="1">
    <source>
        <dbReference type="ARBA" id="ARBA00004613"/>
    </source>
</evidence>
<feature type="compositionally biased region" description="Polar residues" evidence="13">
    <location>
        <begin position="60"/>
        <end position="69"/>
    </location>
</feature>
<dbReference type="SUPFAM" id="SSF55331">
    <property type="entry name" value="Tautomerase/MIF"/>
    <property type="match status" value="1"/>
</dbReference>
<dbReference type="EMBL" id="CAJVRL010000014">
    <property type="protein sequence ID" value="CAG8949519.1"/>
    <property type="molecule type" value="Genomic_DNA"/>
</dbReference>
<dbReference type="EC" id="5.3.3.12" evidence="8"/>
<evidence type="ECO:0000256" key="2">
    <source>
        <dbReference type="ARBA" id="ARBA00005851"/>
    </source>
</evidence>
<evidence type="ECO:0000256" key="7">
    <source>
        <dbReference type="ARBA" id="ARBA00036823"/>
    </source>
</evidence>
<protein>
    <recommendedName>
        <fullName evidence="12">L-dopachrome isomerase</fullName>
        <ecNumber evidence="9">5.3.2.1</ecNumber>
        <ecNumber evidence="8">5.3.3.12</ecNumber>
    </recommendedName>
    <alternativeName>
        <fullName evidence="10">L-dopachrome tautomerase</fullName>
    </alternativeName>
    <alternativeName>
        <fullName evidence="11">Phenylpyruvate tautomerase</fullName>
    </alternativeName>
</protein>
<dbReference type="OrthoDB" id="255819at2759"/>
<dbReference type="GO" id="GO:0005576">
    <property type="term" value="C:extracellular region"/>
    <property type="evidence" value="ECO:0007669"/>
    <property type="project" value="UniProtKB-SubCell"/>
</dbReference>
<keyword evidence="4" id="KW-0964">Secreted</keyword>
<comment type="catalytic activity">
    <reaction evidence="7">
        <text>L-dopachrome = 5,6-dihydroxyindole-2-carboxylate</text>
        <dbReference type="Rhea" id="RHEA:13041"/>
        <dbReference type="ChEBI" id="CHEBI:16875"/>
        <dbReference type="ChEBI" id="CHEBI:57509"/>
        <dbReference type="EC" id="5.3.3.12"/>
    </reaction>
</comment>
<evidence type="ECO:0000256" key="8">
    <source>
        <dbReference type="ARBA" id="ARBA00038932"/>
    </source>
</evidence>
<evidence type="ECO:0000256" key="9">
    <source>
        <dbReference type="ARBA" id="ARBA00039086"/>
    </source>
</evidence>
<dbReference type="GO" id="GO:0004167">
    <property type="term" value="F:dopachrome isomerase activity"/>
    <property type="evidence" value="ECO:0007669"/>
    <property type="project" value="UniProtKB-EC"/>
</dbReference>
<evidence type="ECO:0000313" key="15">
    <source>
        <dbReference type="Proteomes" id="UP000696280"/>
    </source>
</evidence>
<proteinExistence type="inferred from homology"/>
<accession>A0A9N9PET4</accession>
<comment type="similarity">
    <text evidence="2">Belongs to the MIF family.</text>
</comment>
<evidence type="ECO:0000313" key="14">
    <source>
        <dbReference type="EMBL" id="CAG8949519.1"/>
    </source>
</evidence>
<keyword evidence="15" id="KW-1185">Reference proteome</keyword>
<evidence type="ECO:0000256" key="6">
    <source>
        <dbReference type="ARBA" id="ARBA00036735"/>
    </source>
</evidence>
<feature type="compositionally biased region" description="Basic and acidic residues" evidence="13">
    <location>
        <begin position="319"/>
        <end position="329"/>
    </location>
</feature>
<keyword evidence="3" id="KW-0202">Cytokine</keyword>
<gene>
    <name evidence="14" type="ORF">HYFRA_00007751</name>
</gene>
<dbReference type="GO" id="GO:0050178">
    <property type="term" value="F:phenylpyruvate tautomerase activity"/>
    <property type="evidence" value="ECO:0007669"/>
    <property type="project" value="UniProtKB-EC"/>
</dbReference>
<reference evidence="14" key="1">
    <citation type="submission" date="2021-07" db="EMBL/GenBank/DDBJ databases">
        <authorList>
            <person name="Durling M."/>
        </authorList>
    </citation>
    <scope>NUCLEOTIDE SEQUENCE</scope>
</reference>
<evidence type="ECO:0000256" key="11">
    <source>
        <dbReference type="ARBA" id="ARBA00041912"/>
    </source>
</evidence>
<feature type="region of interest" description="Disordered" evidence="13">
    <location>
        <begin position="40"/>
        <end position="97"/>
    </location>
</feature>
<dbReference type="EC" id="5.3.2.1" evidence="9"/>
<dbReference type="AlphaFoldDB" id="A0A9N9PET4"/>
<feature type="compositionally biased region" description="Pro residues" evidence="13">
    <location>
        <begin position="304"/>
        <end position="315"/>
    </location>
</feature>
<dbReference type="PANTHER" id="PTHR11954:SF6">
    <property type="entry name" value="MACROPHAGE MIGRATION INHIBITORY FACTOR"/>
    <property type="match status" value="1"/>
</dbReference>
<dbReference type="InterPro" id="IPR001398">
    <property type="entry name" value="Macrophage_inhib_fac"/>
</dbReference>
<sequence>MPNSVSSSERSSSPNSIQSCCLEEPNAVVVVDRINKELLSSHHPRLPPSPADSMAIPDLSPSSSQSELNRITRKIERGAPGDEAIFDQNKSPQQKELAKRKSQYYDGAFAYIRESASSARERISRESMVVAEIRTNVIVQDEYAFITEISYSLSARYQRPESSILVTVAHSACLLFGGTFDPAYTMSITALPSQVQPVTNKRNSALIAKAMEDSLGVAPNRGIIKFIPISEENLSTNGKTVAGEIEDLERETAEETSITRGLSVRKNSRRKSTKELKRKKSNVQLPTHNEDLTPPLSACETNPKSPPLPQMPPIPSEKSFNDRKAEKVQKMGRRKSFITTIFGK</sequence>
<feature type="compositionally biased region" description="Basic residues" evidence="13">
    <location>
        <begin position="266"/>
        <end position="281"/>
    </location>
</feature>
<dbReference type="Gene3D" id="3.30.429.10">
    <property type="entry name" value="Macrophage Migration Inhibitory Factor"/>
    <property type="match status" value="1"/>
</dbReference>